<dbReference type="CDD" id="cd04794">
    <property type="entry name" value="euk_LANCL"/>
    <property type="match status" value="1"/>
</dbReference>
<dbReference type="Pfam" id="PF05147">
    <property type="entry name" value="LANC_like"/>
    <property type="match status" value="1"/>
</dbReference>
<sequence>MESPLYLPHGEVASAKLDRNHLLSEALETIVRDYPPQDSYGQPLKGLWNGPTSIAYLFLHVAAARPELLVASRPARHWAQAYLGGTRDPEAMVLEPSARCGISSEVLAWQAVRASLSGDPAHVAAFLSHVPAVVDGPAEAEWHSGRAGMLYLLRMICHWVPESAPLLQEATALVRGKIVAEGPDWEFKGQRYIGAVHGDIGTLTQVALSGPTVDEKKKLQQWLARLLDWQKQDGNWPVNEQVDPRPYVQFCHGAPGFVQSLKSIRPLFPELDDEISRAITLGNELVWREGLLKKEPNLCHGAFGNCLTLPPTQRDVFLELATPRSVAEARLQDEAHFEKANYGWEFSLLTGYWPGAAWAWLVGEEPEARFIGYNDV</sequence>
<evidence type="ECO:0000313" key="2">
    <source>
        <dbReference type="EMBL" id="ETS74293.1"/>
    </source>
</evidence>
<dbReference type="GO" id="GO:0031179">
    <property type="term" value="P:peptide modification"/>
    <property type="evidence" value="ECO:0007669"/>
    <property type="project" value="InterPro"/>
</dbReference>
<dbReference type="InterPro" id="IPR012341">
    <property type="entry name" value="6hp_glycosidase-like_sf"/>
</dbReference>
<keyword evidence="1" id="KW-0479">Metal-binding</keyword>
<dbReference type="HOGENOM" id="CLU_040560_0_0_1"/>
<dbReference type="eggNOG" id="KOG2787">
    <property type="taxonomic scope" value="Eukaryota"/>
</dbReference>
<keyword evidence="3" id="KW-1185">Reference proteome</keyword>
<dbReference type="GO" id="GO:0005886">
    <property type="term" value="C:plasma membrane"/>
    <property type="evidence" value="ECO:0007669"/>
    <property type="project" value="TreeGrafter"/>
</dbReference>
<evidence type="ECO:0000256" key="1">
    <source>
        <dbReference type="PIRSR" id="PIRSR607822-1"/>
    </source>
</evidence>
<dbReference type="GO" id="GO:0046872">
    <property type="term" value="F:metal ion binding"/>
    <property type="evidence" value="ECO:0007669"/>
    <property type="project" value="UniProtKB-KW"/>
</dbReference>
<dbReference type="RefSeq" id="XP_007840931.1">
    <property type="nucleotide sequence ID" value="XM_007842740.1"/>
</dbReference>
<dbReference type="AlphaFoldDB" id="W3WKB2"/>
<keyword evidence="1" id="KW-0862">Zinc</keyword>
<gene>
    <name evidence="2" type="ORF">PFICI_14159</name>
</gene>
<name>W3WKB2_PESFW</name>
<dbReference type="PANTHER" id="PTHR12736">
    <property type="entry name" value="LANC-LIKE PROTEIN"/>
    <property type="match status" value="1"/>
</dbReference>
<evidence type="ECO:0000313" key="3">
    <source>
        <dbReference type="Proteomes" id="UP000030651"/>
    </source>
</evidence>
<dbReference type="GeneID" id="19279172"/>
<dbReference type="GO" id="GO:0005975">
    <property type="term" value="P:carbohydrate metabolic process"/>
    <property type="evidence" value="ECO:0007669"/>
    <property type="project" value="InterPro"/>
</dbReference>
<evidence type="ECO:0008006" key="4">
    <source>
        <dbReference type="Google" id="ProtNLM"/>
    </source>
</evidence>
<dbReference type="InParanoid" id="W3WKB2"/>
<feature type="binding site" evidence="1">
    <location>
        <position position="299"/>
    </location>
    <ligand>
        <name>Zn(2+)</name>
        <dbReference type="ChEBI" id="CHEBI:29105"/>
    </ligand>
</feature>
<organism evidence="2 3">
    <name type="scientific">Pestalotiopsis fici (strain W106-1 / CGMCC3.15140)</name>
    <dbReference type="NCBI Taxonomy" id="1229662"/>
    <lineage>
        <taxon>Eukaryota</taxon>
        <taxon>Fungi</taxon>
        <taxon>Dikarya</taxon>
        <taxon>Ascomycota</taxon>
        <taxon>Pezizomycotina</taxon>
        <taxon>Sordariomycetes</taxon>
        <taxon>Xylariomycetidae</taxon>
        <taxon>Amphisphaeriales</taxon>
        <taxon>Sporocadaceae</taxon>
        <taxon>Pestalotiopsis</taxon>
    </lineage>
</organism>
<dbReference type="Gene3D" id="1.50.10.10">
    <property type="match status" value="1"/>
</dbReference>
<reference evidence="3" key="1">
    <citation type="journal article" date="2015" name="BMC Genomics">
        <title>Genomic and transcriptomic analysis of the endophytic fungus Pestalotiopsis fici reveals its lifestyle and high potential for synthesis of natural products.</title>
        <authorList>
            <person name="Wang X."/>
            <person name="Zhang X."/>
            <person name="Liu L."/>
            <person name="Xiang M."/>
            <person name="Wang W."/>
            <person name="Sun X."/>
            <person name="Che Y."/>
            <person name="Guo L."/>
            <person name="Liu G."/>
            <person name="Guo L."/>
            <person name="Wang C."/>
            <person name="Yin W.B."/>
            <person name="Stadler M."/>
            <person name="Zhang X."/>
            <person name="Liu X."/>
        </authorList>
    </citation>
    <scope>NUCLEOTIDE SEQUENCE [LARGE SCALE GENOMIC DNA]</scope>
    <source>
        <strain evidence="3">W106-1 / CGMCC3.15140</strain>
    </source>
</reference>
<accession>W3WKB2</accession>
<dbReference type="Proteomes" id="UP000030651">
    <property type="component" value="Unassembled WGS sequence"/>
</dbReference>
<feature type="binding site" evidence="1">
    <location>
        <position position="300"/>
    </location>
    <ligand>
        <name>Zn(2+)</name>
        <dbReference type="ChEBI" id="CHEBI:29105"/>
    </ligand>
</feature>
<dbReference type="KEGG" id="pfy:PFICI_14159"/>
<proteinExistence type="predicted"/>
<dbReference type="OMA" id="AVCEQEH"/>
<dbReference type="SUPFAM" id="SSF158745">
    <property type="entry name" value="LanC-like"/>
    <property type="match status" value="1"/>
</dbReference>
<dbReference type="SMART" id="SM01260">
    <property type="entry name" value="LANC_like"/>
    <property type="match status" value="1"/>
</dbReference>
<feature type="binding site" evidence="1">
    <location>
        <position position="251"/>
    </location>
    <ligand>
        <name>Zn(2+)</name>
        <dbReference type="ChEBI" id="CHEBI:29105"/>
    </ligand>
</feature>
<dbReference type="EMBL" id="KI912120">
    <property type="protein sequence ID" value="ETS74293.1"/>
    <property type="molecule type" value="Genomic_DNA"/>
</dbReference>
<dbReference type="PRINTS" id="PR01950">
    <property type="entry name" value="LANCSUPER"/>
</dbReference>
<protein>
    <recommendedName>
        <fullName evidence="4">Squalene cyclase C-terminal domain-containing protein</fullName>
    </recommendedName>
</protein>
<dbReference type="OrthoDB" id="10257263at2759"/>
<dbReference type="InterPro" id="IPR007822">
    <property type="entry name" value="LANC-like"/>
</dbReference>
<dbReference type="PANTHER" id="PTHR12736:SF7">
    <property type="entry name" value="LANC-LIKE PROTEIN 3"/>
    <property type="match status" value="1"/>
</dbReference>